<feature type="region of interest" description="Disordered" evidence="2">
    <location>
        <begin position="79"/>
        <end position="173"/>
    </location>
</feature>
<keyword evidence="1" id="KW-0732">Signal</keyword>
<evidence type="ECO:0000256" key="2">
    <source>
        <dbReference type="SAM" id="MobiDB-lite"/>
    </source>
</evidence>
<accession>A0ABP1BQ32</accession>
<gene>
    <name evidence="5" type="ORF">CSSPJE1EN2_LOCUS19938</name>
</gene>
<dbReference type="PANTHER" id="PTHR31080:SF296">
    <property type="entry name" value="OS05G0360900 PROTEIN"/>
    <property type="match status" value="1"/>
</dbReference>
<evidence type="ECO:0000256" key="1">
    <source>
        <dbReference type="ARBA" id="ARBA00022729"/>
    </source>
</evidence>
<dbReference type="EMBL" id="OZ023707">
    <property type="protein sequence ID" value="CAK9878113.1"/>
    <property type="molecule type" value="Genomic_DNA"/>
</dbReference>
<dbReference type="InterPro" id="IPR006501">
    <property type="entry name" value="Pectinesterase_inhib_dom"/>
</dbReference>
<feature type="transmembrane region" description="Helical" evidence="3">
    <location>
        <begin position="56"/>
        <end position="75"/>
    </location>
</feature>
<dbReference type="PANTHER" id="PTHR31080">
    <property type="entry name" value="PECTINESTERASE INHIBITOR-LIKE"/>
    <property type="match status" value="1"/>
</dbReference>
<evidence type="ECO:0000313" key="6">
    <source>
        <dbReference type="Proteomes" id="UP001497522"/>
    </source>
</evidence>
<dbReference type="NCBIfam" id="TIGR01614">
    <property type="entry name" value="PME_inhib"/>
    <property type="match status" value="1"/>
</dbReference>
<dbReference type="CDD" id="cd15798">
    <property type="entry name" value="PMEI-like_3"/>
    <property type="match status" value="1"/>
</dbReference>
<evidence type="ECO:0000259" key="4">
    <source>
        <dbReference type="SMART" id="SM00856"/>
    </source>
</evidence>
<keyword evidence="3" id="KW-1133">Transmembrane helix</keyword>
<feature type="compositionally biased region" description="Low complexity" evidence="2">
    <location>
        <begin position="102"/>
        <end position="114"/>
    </location>
</feature>
<protein>
    <recommendedName>
        <fullName evidence="4">Pectinesterase inhibitor domain-containing protein</fullName>
    </recommendedName>
</protein>
<proteinExistence type="predicted"/>
<keyword evidence="3" id="KW-0472">Membrane</keyword>
<name>A0ABP1BQ32_9BRYO</name>
<sequence length="353" mass="38093">MGRFDSPPQGQAGGIQLGSWGSPASSSYSKVESSAHSEFDMPLNFRAQRKAGKCRSVAVCVVLLLVAGAIVLGVLRAGRPRHDDSTDEDQELTDQSSIDNQSDPALAASSPAPSETDAPSEEEQQEQQPYDPSQEELPSDEEEYEPSTAAEDATRDEAYAPSAAPDAPTEPELHAYGPAAAVAALSLEDFCDVTAYPDTCYKTFAAIPDAEKGDLQQWTILAINASAQAVNESLNLALQMQSRQDGNMALEQCIDLERDSLDRLNATMFLVAEMNLRSPEKTDALTYMSAVMTNEDTCQDGINEVGGWQGSDRLTGAIHHQIAELLDISLSFTNSLATSELDADHHRRLLQIL</sequence>
<evidence type="ECO:0000313" key="5">
    <source>
        <dbReference type="EMBL" id="CAK9878113.1"/>
    </source>
</evidence>
<feature type="compositionally biased region" description="Low complexity" evidence="2">
    <location>
        <begin position="19"/>
        <end position="28"/>
    </location>
</feature>
<keyword evidence="6" id="KW-1185">Reference proteome</keyword>
<organism evidence="5 6">
    <name type="scientific">Sphagnum jensenii</name>
    <dbReference type="NCBI Taxonomy" id="128206"/>
    <lineage>
        <taxon>Eukaryota</taxon>
        <taxon>Viridiplantae</taxon>
        <taxon>Streptophyta</taxon>
        <taxon>Embryophyta</taxon>
        <taxon>Bryophyta</taxon>
        <taxon>Sphagnophytina</taxon>
        <taxon>Sphagnopsida</taxon>
        <taxon>Sphagnales</taxon>
        <taxon>Sphagnaceae</taxon>
        <taxon>Sphagnum</taxon>
    </lineage>
</organism>
<dbReference type="SMART" id="SM00856">
    <property type="entry name" value="PMEI"/>
    <property type="match status" value="1"/>
</dbReference>
<reference evidence="5" key="1">
    <citation type="submission" date="2024-03" db="EMBL/GenBank/DDBJ databases">
        <authorList>
            <consortium name="ELIXIR-Norway"/>
            <consortium name="Elixir Norway"/>
        </authorList>
    </citation>
    <scope>NUCLEOTIDE SEQUENCE</scope>
</reference>
<evidence type="ECO:0000256" key="3">
    <source>
        <dbReference type="SAM" id="Phobius"/>
    </source>
</evidence>
<dbReference type="Gene3D" id="1.20.140.40">
    <property type="entry name" value="Invertase/pectin methylesterase inhibitor family protein"/>
    <property type="match status" value="1"/>
</dbReference>
<keyword evidence="3" id="KW-0812">Transmembrane</keyword>
<dbReference type="Proteomes" id="UP001497522">
    <property type="component" value="Chromosome 6"/>
</dbReference>
<dbReference type="InterPro" id="IPR035513">
    <property type="entry name" value="Invertase/methylesterase_inhib"/>
</dbReference>
<dbReference type="Pfam" id="PF04043">
    <property type="entry name" value="PMEI"/>
    <property type="match status" value="1"/>
</dbReference>
<feature type="domain" description="Pectinesterase inhibitor" evidence="4">
    <location>
        <begin position="182"/>
        <end position="332"/>
    </location>
</feature>
<dbReference type="SUPFAM" id="SSF101148">
    <property type="entry name" value="Plant invertase/pectin methylesterase inhibitor"/>
    <property type="match status" value="1"/>
</dbReference>
<dbReference type="InterPro" id="IPR051955">
    <property type="entry name" value="PME_Inhibitor"/>
</dbReference>
<feature type="compositionally biased region" description="Acidic residues" evidence="2">
    <location>
        <begin position="133"/>
        <end position="145"/>
    </location>
</feature>
<feature type="region of interest" description="Disordered" evidence="2">
    <location>
        <begin position="1"/>
        <end position="28"/>
    </location>
</feature>